<dbReference type="InterPro" id="IPR009686">
    <property type="entry name" value="Senescence/spartin_C"/>
</dbReference>
<dbReference type="OMA" id="NMQSAIT"/>
<feature type="domain" description="Senescence" evidence="2">
    <location>
        <begin position="3"/>
        <end position="171"/>
    </location>
</feature>
<dbReference type="EMBL" id="KK852761">
    <property type="protein sequence ID" value="KDR17006.1"/>
    <property type="molecule type" value="Genomic_DNA"/>
</dbReference>
<dbReference type="GO" id="GO:0030514">
    <property type="term" value="P:negative regulation of BMP signaling pathway"/>
    <property type="evidence" value="ECO:0007669"/>
    <property type="project" value="TreeGrafter"/>
</dbReference>
<dbReference type="AlphaFoldDB" id="A0A067RDS2"/>
<accession>A0A067RDS2</accession>
<dbReference type="PANTHER" id="PTHR21068">
    <property type="entry name" value="SPARTIN"/>
    <property type="match status" value="1"/>
</dbReference>
<dbReference type="InParanoid" id="A0A067RDS2"/>
<evidence type="ECO:0000313" key="3">
    <source>
        <dbReference type="EMBL" id="KDR17006.1"/>
    </source>
</evidence>
<dbReference type="Proteomes" id="UP000027135">
    <property type="component" value="Unassembled WGS sequence"/>
</dbReference>
<sequence length="200" mass="21122">MDYGAPKLIQKIAPEPVPQPVNPKLSRGLQVAKDVTGTAVEVTGFMASKIGSCTMALGRYLAPHIQRQGTKLLSSTCNLTEQEASSKMDGVLEVAAGAVEGFSTVYDGLEKSAGLLASSLANNTVKIVDHKYGHSVAEATDNTLYSMGNAFVAARNVRHFTPKRIAKVTAKSAGNALIEDHRNSLQHNRTPGAGPSFEGD</sequence>
<organism evidence="3 4">
    <name type="scientific">Zootermopsis nevadensis</name>
    <name type="common">Dampwood termite</name>
    <dbReference type="NCBI Taxonomy" id="136037"/>
    <lineage>
        <taxon>Eukaryota</taxon>
        <taxon>Metazoa</taxon>
        <taxon>Ecdysozoa</taxon>
        <taxon>Arthropoda</taxon>
        <taxon>Hexapoda</taxon>
        <taxon>Insecta</taxon>
        <taxon>Pterygota</taxon>
        <taxon>Neoptera</taxon>
        <taxon>Polyneoptera</taxon>
        <taxon>Dictyoptera</taxon>
        <taxon>Blattodea</taxon>
        <taxon>Blattoidea</taxon>
        <taxon>Termitoidae</taxon>
        <taxon>Termopsidae</taxon>
        <taxon>Zootermopsis</taxon>
    </lineage>
</organism>
<evidence type="ECO:0000256" key="1">
    <source>
        <dbReference type="SAM" id="MobiDB-lite"/>
    </source>
</evidence>
<dbReference type="GO" id="GO:0051301">
    <property type="term" value="P:cell division"/>
    <property type="evidence" value="ECO:0007669"/>
    <property type="project" value="TreeGrafter"/>
</dbReference>
<dbReference type="Pfam" id="PF06911">
    <property type="entry name" value="Senescence"/>
    <property type="match status" value="1"/>
</dbReference>
<dbReference type="InterPro" id="IPR045036">
    <property type="entry name" value="Spartin-like"/>
</dbReference>
<gene>
    <name evidence="3" type="ORF">L798_09015</name>
</gene>
<keyword evidence="4" id="KW-1185">Reference proteome</keyword>
<evidence type="ECO:0000313" key="4">
    <source>
        <dbReference type="Proteomes" id="UP000027135"/>
    </source>
</evidence>
<name>A0A067RDS2_ZOONE</name>
<dbReference type="PANTHER" id="PTHR21068:SF43">
    <property type="entry name" value="SPARTIN"/>
    <property type="match status" value="1"/>
</dbReference>
<dbReference type="STRING" id="136037.A0A067RDS2"/>
<protein>
    <recommendedName>
        <fullName evidence="2">Senescence domain-containing protein</fullName>
    </recommendedName>
</protein>
<evidence type="ECO:0000259" key="2">
    <source>
        <dbReference type="Pfam" id="PF06911"/>
    </source>
</evidence>
<reference evidence="3 4" key="1">
    <citation type="journal article" date="2014" name="Nat. Commun.">
        <title>Molecular traces of alternative social organization in a termite genome.</title>
        <authorList>
            <person name="Terrapon N."/>
            <person name="Li C."/>
            <person name="Robertson H.M."/>
            <person name="Ji L."/>
            <person name="Meng X."/>
            <person name="Booth W."/>
            <person name="Chen Z."/>
            <person name="Childers C.P."/>
            <person name="Glastad K.M."/>
            <person name="Gokhale K."/>
            <person name="Gowin J."/>
            <person name="Gronenberg W."/>
            <person name="Hermansen R.A."/>
            <person name="Hu H."/>
            <person name="Hunt B.G."/>
            <person name="Huylmans A.K."/>
            <person name="Khalil S.M."/>
            <person name="Mitchell R.D."/>
            <person name="Munoz-Torres M.C."/>
            <person name="Mustard J.A."/>
            <person name="Pan H."/>
            <person name="Reese J.T."/>
            <person name="Scharf M.E."/>
            <person name="Sun F."/>
            <person name="Vogel H."/>
            <person name="Xiao J."/>
            <person name="Yang W."/>
            <person name="Yang Z."/>
            <person name="Yang Z."/>
            <person name="Zhou J."/>
            <person name="Zhu J."/>
            <person name="Brent C.S."/>
            <person name="Elsik C.G."/>
            <person name="Goodisman M.A."/>
            <person name="Liberles D.A."/>
            <person name="Roe R.M."/>
            <person name="Vargo E.L."/>
            <person name="Vilcinskas A."/>
            <person name="Wang J."/>
            <person name="Bornberg-Bauer E."/>
            <person name="Korb J."/>
            <person name="Zhang G."/>
            <person name="Liebig J."/>
        </authorList>
    </citation>
    <scope>NUCLEOTIDE SEQUENCE [LARGE SCALE GENOMIC DNA]</scope>
    <source>
        <tissue evidence="3">Whole organism</tissue>
    </source>
</reference>
<dbReference type="eggNOG" id="KOG2709">
    <property type="taxonomic scope" value="Eukaryota"/>
</dbReference>
<dbReference type="GO" id="GO:0005886">
    <property type="term" value="C:plasma membrane"/>
    <property type="evidence" value="ECO:0007669"/>
    <property type="project" value="TreeGrafter"/>
</dbReference>
<proteinExistence type="predicted"/>
<feature type="region of interest" description="Disordered" evidence="1">
    <location>
        <begin position="180"/>
        <end position="200"/>
    </location>
</feature>